<feature type="domain" description="Methyltransferase small" evidence="4">
    <location>
        <begin position="49"/>
        <end position="131"/>
    </location>
</feature>
<comment type="similarity">
    <text evidence="1">Belongs to the methyltransferase superfamily. PrmA family.</text>
</comment>
<gene>
    <name evidence="5" type="ORF">KIPB_002020</name>
</gene>
<dbReference type="EMBL" id="BDIP01000309">
    <property type="protein sequence ID" value="GIQ81112.1"/>
    <property type="molecule type" value="Genomic_DNA"/>
</dbReference>
<dbReference type="AlphaFoldDB" id="A0A9K3CRH5"/>
<feature type="compositionally biased region" description="Basic residues" evidence="3">
    <location>
        <begin position="226"/>
        <end position="252"/>
    </location>
</feature>
<dbReference type="SUPFAM" id="SSF53335">
    <property type="entry name" value="S-adenosyl-L-methionine-dependent methyltransferases"/>
    <property type="match status" value="1"/>
</dbReference>
<dbReference type="InterPro" id="IPR007848">
    <property type="entry name" value="Small_mtfrase_dom"/>
</dbReference>
<accession>A0A9K3CRH5</accession>
<evidence type="ECO:0000313" key="6">
    <source>
        <dbReference type="Proteomes" id="UP000265618"/>
    </source>
</evidence>
<comment type="caution">
    <text evidence="5">The sequence shown here is derived from an EMBL/GenBank/DDBJ whole genome shotgun (WGS) entry which is preliminary data.</text>
</comment>
<dbReference type="Proteomes" id="UP000265618">
    <property type="component" value="Unassembled WGS sequence"/>
</dbReference>
<dbReference type="PANTHER" id="PTHR23290">
    <property type="entry name" value="RRNA N6-ADENOSINE-METHYLTRANSFERASE METTL5"/>
    <property type="match status" value="1"/>
</dbReference>
<evidence type="ECO:0000256" key="2">
    <source>
        <dbReference type="ARBA" id="ARBA00041374"/>
    </source>
</evidence>
<keyword evidence="6" id="KW-1185">Reference proteome</keyword>
<protein>
    <recommendedName>
        <fullName evidence="2">Methyltransferase-like protein 5</fullName>
    </recommendedName>
</protein>
<feature type="region of interest" description="Disordered" evidence="3">
    <location>
        <begin position="225"/>
        <end position="252"/>
    </location>
</feature>
<dbReference type="GO" id="GO:0003676">
    <property type="term" value="F:nucleic acid binding"/>
    <property type="evidence" value="ECO:0007669"/>
    <property type="project" value="InterPro"/>
</dbReference>
<dbReference type="GO" id="GO:0008988">
    <property type="term" value="F:rRNA (adenine-N6-)-methyltransferase activity"/>
    <property type="evidence" value="ECO:0007669"/>
    <property type="project" value="TreeGrafter"/>
</dbReference>
<dbReference type="PROSITE" id="PS00092">
    <property type="entry name" value="N6_MTASE"/>
    <property type="match status" value="1"/>
</dbReference>
<evidence type="ECO:0000259" key="4">
    <source>
        <dbReference type="Pfam" id="PF05175"/>
    </source>
</evidence>
<dbReference type="InterPro" id="IPR051720">
    <property type="entry name" value="rRNA_MeTrfase/Polyamine_Synth"/>
</dbReference>
<evidence type="ECO:0000313" key="5">
    <source>
        <dbReference type="EMBL" id="GIQ81112.1"/>
    </source>
</evidence>
<organism evidence="5 6">
    <name type="scientific">Kipferlia bialata</name>
    <dbReference type="NCBI Taxonomy" id="797122"/>
    <lineage>
        <taxon>Eukaryota</taxon>
        <taxon>Metamonada</taxon>
        <taxon>Carpediemonas-like organisms</taxon>
        <taxon>Kipferlia</taxon>
    </lineage>
</organism>
<dbReference type="PANTHER" id="PTHR23290:SF0">
    <property type="entry name" value="RRNA N6-ADENOSINE-METHYLTRANSFERASE METTL5"/>
    <property type="match status" value="1"/>
</dbReference>
<proteinExistence type="inferred from homology"/>
<evidence type="ECO:0000256" key="1">
    <source>
        <dbReference type="ARBA" id="ARBA00009741"/>
    </source>
</evidence>
<dbReference type="InterPro" id="IPR002052">
    <property type="entry name" value="DNA_methylase_N6_adenine_CS"/>
</dbReference>
<name>A0A9K3CRH5_9EUKA</name>
<dbReference type="CDD" id="cd02440">
    <property type="entry name" value="AdoMet_MTases"/>
    <property type="match status" value="1"/>
</dbReference>
<dbReference type="Gene3D" id="3.40.50.150">
    <property type="entry name" value="Vaccinia Virus protein VP39"/>
    <property type="match status" value="1"/>
</dbReference>
<sequence length="252" mass="27465">MKLWEIEEVLRQGVPSWSEPDVELEQYATPPDIASRIAFVAENTYGDITNKAVADLGCGPGMLSAAVSVFSPAALVSLDISEDSLDAYTRTREALELTSTLVHCDVAKHCPLRGNSVDTVVMNPPFGTRLAGVDVAFLAQGCLAATTSVYSLHKSSTVDHLVDKAAKTWSVIVSPVFRYKFPLPATYDFHKANTKDIEVTLIRCDLKHKDQAALEMSLAQLVSRLGKGKKDKKDKRGKGKGRGKGRGGYQRR</sequence>
<evidence type="ECO:0000256" key="3">
    <source>
        <dbReference type="SAM" id="MobiDB-lite"/>
    </source>
</evidence>
<dbReference type="InterPro" id="IPR029063">
    <property type="entry name" value="SAM-dependent_MTases_sf"/>
</dbReference>
<reference evidence="5 6" key="1">
    <citation type="journal article" date="2018" name="PLoS ONE">
        <title>The draft genome of Kipferlia bialata reveals reductive genome evolution in fornicate parasites.</title>
        <authorList>
            <person name="Tanifuji G."/>
            <person name="Takabayashi S."/>
            <person name="Kume K."/>
            <person name="Takagi M."/>
            <person name="Nakayama T."/>
            <person name="Kamikawa R."/>
            <person name="Inagaki Y."/>
            <person name="Hashimoto T."/>
        </authorList>
    </citation>
    <scope>NUCLEOTIDE SEQUENCE [LARGE SCALE GENOMIC DNA]</scope>
    <source>
        <strain evidence="5">NY0173</strain>
    </source>
</reference>
<dbReference type="Pfam" id="PF05175">
    <property type="entry name" value="MTS"/>
    <property type="match status" value="1"/>
</dbReference>
<dbReference type="OrthoDB" id="419617at2759"/>